<evidence type="ECO:0008006" key="4">
    <source>
        <dbReference type="Google" id="ProtNLM"/>
    </source>
</evidence>
<reference evidence="2 3" key="1">
    <citation type="submission" date="2020-10" db="EMBL/GenBank/DDBJ databases">
        <title>Mucilaginibacter mali sp. nov., isolated from rhizosphere soil of apple orchard.</title>
        <authorList>
            <person name="Lee J.-S."/>
            <person name="Kim H.S."/>
            <person name="Kim J.-S."/>
        </authorList>
    </citation>
    <scope>NUCLEOTIDE SEQUENCE [LARGE SCALE GENOMIC DNA]</scope>
    <source>
        <strain evidence="2 3">KCTC 23157</strain>
    </source>
</reference>
<accession>A0ABR9XGE6</accession>
<dbReference type="Gene3D" id="1.25.40.10">
    <property type="entry name" value="Tetratricopeptide repeat domain"/>
    <property type="match status" value="1"/>
</dbReference>
<protein>
    <recommendedName>
        <fullName evidence="4">Tetratricopeptide repeat protein</fullName>
    </recommendedName>
</protein>
<dbReference type="RefSeq" id="WP_194105639.1">
    <property type="nucleotide sequence ID" value="NZ_JADFFM010000001.1"/>
</dbReference>
<feature type="signal peptide" evidence="1">
    <location>
        <begin position="1"/>
        <end position="21"/>
    </location>
</feature>
<name>A0ABR9XGE6_9SPHI</name>
<dbReference type="EMBL" id="JADFFM010000001">
    <property type="protein sequence ID" value="MBE9666270.1"/>
    <property type="molecule type" value="Genomic_DNA"/>
</dbReference>
<gene>
    <name evidence="2" type="ORF">IRJ18_07850</name>
</gene>
<keyword evidence="1" id="KW-0732">Signal</keyword>
<dbReference type="InterPro" id="IPR011990">
    <property type="entry name" value="TPR-like_helical_dom_sf"/>
</dbReference>
<evidence type="ECO:0000313" key="3">
    <source>
        <dbReference type="Proteomes" id="UP000632774"/>
    </source>
</evidence>
<organism evidence="2 3">
    <name type="scientific">Mucilaginibacter boryungensis</name>
    <dbReference type="NCBI Taxonomy" id="768480"/>
    <lineage>
        <taxon>Bacteria</taxon>
        <taxon>Pseudomonadati</taxon>
        <taxon>Bacteroidota</taxon>
        <taxon>Sphingobacteriia</taxon>
        <taxon>Sphingobacteriales</taxon>
        <taxon>Sphingobacteriaceae</taxon>
        <taxon>Mucilaginibacter</taxon>
    </lineage>
</organism>
<dbReference type="SUPFAM" id="SSF48452">
    <property type="entry name" value="TPR-like"/>
    <property type="match status" value="1"/>
</dbReference>
<comment type="caution">
    <text evidence="2">The sequence shown here is derived from an EMBL/GenBank/DDBJ whole genome shotgun (WGS) entry which is preliminary data.</text>
</comment>
<feature type="chain" id="PRO_5045715767" description="Tetratricopeptide repeat protein" evidence="1">
    <location>
        <begin position="22"/>
        <end position="401"/>
    </location>
</feature>
<evidence type="ECO:0000256" key="1">
    <source>
        <dbReference type="SAM" id="SignalP"/>
    </source>
</evidence>
<dbReference type="Proteomes" id="UP000632774">
    <property type="component" value="Unassembled WGS sequence"/>
</dbReference>
<evidence type="ECO:0000313" key="2">
    <source>
        <dbReference type="EMBL" id="MBE9666270.1"/>
    </source>
</evidence>
<keyword evidence="3" id="KW-1185">Reference proteome</keyword>
<sequence>MANRKYFLMLAIIGFSFIAKAQTTSFQQVDSTTYARYTAGDWKSLVELGNNAINAGVDYPILRLRMAYAKFMTGNYAGALGDYSHVLKDDSRNQTAHYFSYLCNKYLGNNNGASYHAGYVDTLTLKNEQISSFGLLEAGLENSVKTSANANRGTGNYTRVFLSNRLGWQLQLEQSVGYYNQSITSNNPIAIQIPGGPLVNQGGSATYSDSQFEYYGKLGLAVNSNLTVLGAYHYLNTSYGTTTYQNHVGLVGLKYWGYYFAVQADADFSSISNIVTQQYNGQLSIYPLGNLNLYTVSRLSVQSGDVQQTIFNQTLGFKVVNKLWLEANAGFGKMDNYLEADALYVYNSIDVTKFKAGGTAFFPLNKHAVVYLNYAFEQKQDFYLNNNYNQHSITGGFTWKF</sequence>
<proteinExistence type="predicted"/>